<dbReference type="STRING" id="1071383.J7S2P2"/>
<evidence type="ECO:0000256" key="8">
    <source>
        <dbReference type="ARBA" id="ARBA00022801"/>
    </source>
</evidence>
<dbReference type="Proteomes" id="UP000006310">
    <property type="component" value="Chromosome 10"/>
</dbReference>
<evidence type="ECO:0000256" key="14">
    <source>
        <dbReference type="RuleBase" id="RU366025"/>
    </source>
</evidence>
<comment type="catalytic activity">
    <reaction evidence="1 14">
        <text>Thiol-dependent hydrolysis of ester, thioester, amide, peptide and isopeptide bonds formed by the C-terminal Gly of ubiquitin (a 76-residue protein attached to proteins as an intracellular targeting signal).</text>
        <dbReference type="EC" id="3.4.19.12"/>
    </reaction>
</comment>
<keyword evidence="5" id="KW-0677">Repeat</keyword>
<gene>
    <name evidence="18" type="primary">KNAG0J00800</name>
    <name evidence="18" type="ordered locus">KNAG_0J00800</name>
</gene>
<dbReference type="PROSITE" id="PS50271">
    <property type="entry name" value="ZF_UBP"/>
    <property type="match status" value="1"/>
</dbReference>
<dbReference type="GO" id="GO:0045721">
    <property type="term" value="P:negative regulation of gluconeogenesis"/>
    <property type="evidence" value="ECO:0007669"/>
    <property type="project" value="EnsemblFungi"/>
</dbReference>
<dbReference type="FunFam" id="1.10.8.10:FF:000086">
    <property type="entry name" value="Ubiquitin carboxyl-terminal hydrolase"/>
    <property type="match status" value="1"/>
</dbReference>
<dbReference type="PROSITE" id="PS00972">
    <property type="entry name" value="USP_1"/>
    <property type="match status" value="1"/>
</dbReference>
<feature type="active site" description="Nucleophile" evidence="11">
    <location>
        <position position="329"/>
    </location>
</feature>
<evidence type="ECO:0000256" key="11">
    <source>
        <dbReference type="PIRSR" id="PIRSR016308-1"/>
    </source>
</evidence>
<dbReference type="InterPro" id="IPR018200">
    <property type="entry name" value="USP_CS"/>
</dbReference>
<dbReference type="GeneID" id="34527917"/>
<feature type="domain" description="UBP-type" evidence="17">
    <location>
        <begin position="167"/>
        <end position="276"/>
    </location>
</feature>
<feature type="active site" description="Proton acceptor" evidence="11">
    <location>
        <position position="724"/>
    </location>
</feature>
<dbReference type="GO" id="GO:0043161">
    <property type="term" value="P:proteasome-mediated ubiquitin-dependent protein catabolic process"/>
    <property type="evidence" value="ECO:0007669"/>
    <property type="project" value="EnsemblFungi"/>
</dbReference>
<dbReference type="SMART" id="SM00290">
    <property type="entry name" value="ZnF_UBP"/>
    <property type="match status" value="1"/>
</dbReference>
<keyword evidence="7 14" id="KW-0833">Ubl conjugation pathway</keyword>
<dbReference type="OMA" id="FVPCEHT"/>
<dbReference type="InterPro" id="IPR041432">
    <property type="entry name" value="UBP13_Znf-UBP_var"/>
</dbReference>
<dbReference type="KEGG" id="kng:KNAG_0J00800"/>
<evidence type="ECO:0000256" key="13">
    <source>
        <dbReference type="PROSITE-ProRule" id="PRU00502"/>
    </source>
</evidence>
<evidence type="ECO:0000256" key="12">
    <source>
        <dbReference type="PIRSR" id="PIRSR016308-3"/>
    </source>
</evidence>
<comment type="similarity">
    <text evidence="2 14">Belongs to the peptidase C19 family.</text>
</comment>
<dbReference type="Pfam" id="PF00627">
    <property type="entry name" value="UBA"/>
    <property type="match status" value="1"/>
</dbReference>
<dbReference type="HOGENOM" id="CLU_009884_1_0_1"/>
<proteinExistence type="inferred from homology"/>
<feature type="binding site" evidence="12">
    <location>
        <position position="221"/>
    </location>
    <ligand>
        <name>Zn(2+)</name>
        <dbReference type="ChEBI" id="CHEBI:29105"/>
    </ligand>
</feature>
<dbReference type="GO" id="GO:0005829">
    <property type="term" value="C:cytosol"/>
    <property type="evidence" value="ECO:0007669"/>
    <property type="project" value="TreeGrafter"/>
</dbReference>
<dbReference type="PANTHER" id="PTHR24006">
    <property type="entry name" value="UBIQUITIN CARBOXYL-TERMINAL HYDROLASE"/>
    <property type="match status" value="1"/>
</dbReference>
<dbReference type="GO" id="GO:0016579">
    <property type="term" value="P:protein deubiquitination"/>
    <property type="evidence" value="ECO:0007669"/>
    <property type="project" value="InterPro"/>
</dbReference>
<evidence type="ECO:0000259" key="15">
    <source>
        <dbReference type="PROSITE" id="PS50030"/>
    </source>
</evidence>
<evidence type="ECO:0000256" key="5">
    <source>
        <dbReference type="ARBA" id="ARBA00022737"/>
    </source>
</evidence>
<dbReference type="InterPro" id="IPR016652">
    <property type="entry name" value="Ubiquitinyl_hydrolase"/>
</dbReference>
<dbReference type="InterPro" id="IPR013083">
    <property type="entry name" value="Znf_RING/FYVE/PHD"/>
</dbReference>
<evidence type="ECO:0000313" key="18">
    <source>
        <dbReference type="EMBL" id="CCK72162.1"/>
    </source>
</evidence>
<dbReference type="SUPFAM" id="SSF54001">
    <property type="entry name" value="Cysteine proteinases"/>
    <property type="match status" value="1"/>
</dbReference>
<keyword evidence="10 12" id="KW-0862">Zinc</keyword>
<dbReference type="Gene3D" id="3.90.70.10">
    <property type="entry name" value="Cysteine proteinases"/>
    <property type="match status" value="1"/>
</dbReference>
<dbReference type="PROSITE" id="PS50030">
    <property type="entry name" value="UBA"/>
    <property type="match status" value="2"/>
</dbReference>
<keyword evidence="6 13" id="KW-0863">Zinc-finger</keyword>
<dbReference type="PANTHER" id="PTHR24006:SF664">
    <property type="entry name" value="UBIQUITIN CARBOXYL-TERMINAL HYDROLASE"/>
    <property type="match status" value="1"/>
</dbReference>
<organism evidence="18 19">
    <name type="scientific">Huiozyma naganishii (strain ATCC MYA-139 / BCRC 22969 / CBS 8797 / KCTC 17520 / NBRC 10181 / NCYC 3082 / Yp74L-3)</name>
    <name type="common">Yeast</name>
    <name type="synonym">Kazachstania naganishii</name>
    <dbReference type="NCBI Taxonomy" id="1071383"/>
    <lineage>
        <taxon>Eukaryota</taxon>
        <taxon>Fungi</taxon>
        <taxon>Dikarya</taxon>
        <taxon>Ascomycota</taxon>
        <taxon>Saccharomycotina</taxon>
        <taxon>Saccharomycetes</taxon>
        <taxon>Saccharomycetales</taxon>
        <taxon>Saccharomycetaceae</taxon>
        <taxon>Huiozyma</taxon>
    </lineage>
</organism>
<evidence type="ECO:0000256" key="1">
    <source>
        <dbReference type="ARBA" id="ARBA00000707"/>
    </source>
</evidence>
<protein>
    <recommendedName>
        <fullName evidence="14">Ubiquitin carboxyl-terminal hydrolase</fullName>
        <ecNumber evidence="14">3.4.19.12</ecNumber>
    </recommendedName>
</protein>
<dbReference type="RefSeq" id="XP_022466407.1">
    <property type="nucleotide sequence ID" value="XM_022610075.1"/>
</dbReference>
<accession>J7S2P2</accession>
<dbReference type="InterPro" id="IPR038765">
    <property type="entry name" value="Papain-like_cys_pep_sf"/>
</dbReference>
<evidence type="ECO:0000256" key="9">
    <source>
        <dbReference type="ARBA" id="ARBA00022807"/>
    </source>
</evidence>
<dbReference type="SMART" id="SM00165">
    <property type="entry name" value="UBA"/>
    <property type="match status" value="2"/>
</dbReference>
<name>J7S2P2_HUIN7</name>
<dbReference type="InterPro" id="IPR001607">
    <property type="entry name" value="Znf_UBP"/>
</dbReference>
<reference evidence="18 19" key="1">
    <citation type="journal article" date="2011" name="Proc. Natl. Acad. Sci. U.S.A.">
        <title>Evolutionary erosion of yeast sex chromosomes by mating-type switching accidents.</title>
        <authorList>
            <person name="Gordon J.L."/>
            <person name="Armisen D."/>
            <person name="Proux-Wera E."/>
            <person name="Oheigeartaigh S.S."/>
            <person name="Byrne K.P."/>
            <person name="Wolfe K.H."/>
        </authorList>
    </citation>
    <scope>NUCLEOTIDE SEQUENCE [LARGE SCALE GENOMIC DNA]</scope>
    <source>
        <strain evidence="19">ATCC MYA-139 / BCRC 22969 / CBS 8797 / CCRC 22969 / KCTC 17520 / NBRC 10181 / NCYC 3082</strain>
    </source>
</reference>
<dbReference type="InterPro" id="IPR050164">
    <property type="entry name" value="Peptidase_C19"/>
</dbReference>
<dbReference type="GO" id="GO:0008270">
    <property type="term" value="F:zinc ion binding"/>
    <property type="evidence" value="ECO:0007669"/>
    <property type="project" value="UniProtKB-KW"/>
</dbReference>
<feature type="domain" description="UBA" evidence="15">
    <location>
        <begin position="636"/>
        <end position="676"/>
    </location>
</feature>
<dbReference type="InterPro" id="IPR009060">
    <property type="entry name" value="UBA-like_sf"/>
</dbReference>
<feature type="domain" description="USP" evidence="16">
    <location>
        <begin position="320"/>
        <end position="765"/>
    </location>
</feature>
<dbReference type="InterPro" id="IPR028889">
    <property type="entry name" value="USP"/>
</dbReference>
<dbReference type="PROSITE" id="PS50235">
    <property type="entry name" value="USP_3"/>
    <property type="match status" value="1"/>
</dbReference>
<evidence type="ECO:0000256" key="6">
    <source>
        <dbReference type="ARBA" id="ARBA00022771"/>
    </source>
</evidence>
<feature type="binding site" evidence="12">
    <location>
        <position position="192"/>
    </location>
    <ligand>
        <name>Zn(2+)</name>
        <dbReference type="ChEBI" id="CHEBI:29105"/>
    </ligand>
</feature>
<reference evidence="19" key="2">
    <citation type="submission" date="2012-08" db="EMBL/GenBank/DDBJ databases">
        <title>Genome sequence of Kazachstania naganishii.</title>
        <authorList>
            <person name="Gordon J.L."/>
            <person name="Armisen D."/>
            <person name="Proux-Wera E."/>
            <person name="OhEigeartaigh S.S."/>
            <person name="Byrne K.P."/>
            <person name="Wolfe K.H."/>
        </authorList>
    </citation>
    <scope>NUCLEOTIDE SEQUENCE [LARGE SCALE GENOMIC DNA]</scope>
    <source>
        <strain evidence="19">ATCC MYA-139 / BCRC 22969 / CBS 8797 / CCRC 22969 / KCTC 17520 / NBRC 10181 / NCYC 3082</strain>
    </source>
</reference>
<dbReference type="PROSITE" id="PS00973">
    <property type="entry name" value="USP_2"/>
    <property type="match status" value="1"/>
</dbReference>
<evidence type="ECO:0000256" key="7">
    <source>
        <dbReference type="ARBA" id="ARBA00022786"/>
    </source>
</evidence>
<dbReference type="Pfam" id="PF17807">
    <property type="entry name" value="zf-UBP_var"/>
    <property type="match status" value="1"/>
</dbReference>
<evidence type="ECO:0000313" key="19">
    <source>
        <dbReference type="Proteomes" id="UP000006310"/>
    </source>
</evidence>
<dbReference type="PIRSF" id="PIRSF016308">
    <property type="entry name" value="UBP"/>
    <property type="match status" value="1"/>
</dbReference>
<evidence type="ECO:0000256" key="10">
    <source>
        <dbReference type="ARBA" id="ARBA00022833"/>
    </source>
</evidence>
<evidence type="ECO:0000259" key="16">
    <source>
        <dbReference type="PROSITE" id="PS50235"/>
    </source>
</evidence>
<dbReference type="GO" id="GO:0004843">
    <property type="term" value="F:cysteine-type deubiquitinase activity"/>
    <property type="evidence" value="ECO:0007669"/>
    <property type="project" value="UniProtKB-UniRule"/>
</dbReference>
<dbReference type="Pfam" id="PF02148">
    <property type="entry name" value="zf-UBP"/>
    <property type="match status" value="1"/>
</dbReference>
<evidence type="ECO:0000256" key="2">
    <source>
        <dbReference type="ARBA" id="ARBA00009085"/>
    </source>
</evidence>
<dbReference type="EMBL" id="HE978323">
    <property type="protein sequence ID" value="CCK72162.1"/>
    <property type="molecule type" value="Genomic_DNA"/>
</dbReference>
<keyword evidence="9 14" id="KW-0788">Thiol protease</keyword>
<evidence type="ECO:0000256" key="4">
    <source>
        <dbReference type="ARBA" id="ARBA00022723"/>
    </source>
</evidence>
<dbReference type="Gene3D" id="1.10.8.10">
    <property type="entry name" value="DNA helicase RuvA subunit, C-terminal domain"/>
    <property type="match status" value="2"/>
</dbReference>
<dbReference type="AlphaFoldDB" id="J7S2P2"/>
<evidence type="ECO:0000259" key="17">
    <source>
        <dbReference type="PROSITE" id="PS50271"/>
    </source>
</evidence>
<dbReference type="Gene3D" id="3.30.40.10">
    <property type="entry name" value="Zinc/RING finger domain, C3HC4 (zinc finger)"/>
    <property type="match status" value="2"/>
</dbReference>
<feature type="binding site" evidence="12">
    <location>
        <position position="209"/>
    </location>
    <ligand>
        <name>Zn(2+)</name>
        <dbReference type="ChEBI" id="CHEBI:29105"/>
    </ligand>
</feature>
<keyword evidence="8 14" id="KW-0378">Hydrolase</keyword>
<feature type="domain" description="UBA" evidence="15">
    <location>
        <begin position="572"/>
        <end position="614"/>
    </location>
</feature>
<dbReference type="SUPFAM" id="SSF46934">
    <property type="entry name" value="UBA-like"/>
    <property type="match status" value="1"/>
</dbReference>
<dbReference type="CDD" id="cd14298">
    <property type="entry name" value="UBA2_scUBP14_like"/>
    <property type="match status" value="1"/>
</dbReference>
<dbReference type="SUPFAM" id="SSF57850">
    <property type="entry name" value="RING/U-box"/>
    <property type="match status" value="1"/>
</dbReference>
<dbReference type="InterPro" id="IPR001394">
    <property type="entry name" value="Peptidase_C19_UCH"/>
</dbReference>
<evidence type="ECO:0000256" key="3">
    <source>
        <dbReference type="ARBA" id="ARBA00022670"/>
    </source>
</evidence>
<dbReference type="CDD" id="cd14296">
    <property type="entry name" value="UBA1_scUBP14_like"/>
    <property type="match status" value="1"/>
</dbReference>
<dbReference type="GO" id="GO:0005634">
    <property type="term" value="C:nucleus"/>
    <property type="evidence" value="ECO:0007669"/>
    <property type="project" value="TreeGrafter"/>
</dbReference>
<dbReference type="InterPro" id="IPR033864">
    <property type="entry name" value="UBA2_scUBP14-like"/>
</dbReference>
<dbReference type="eggNOG" id="KOG0944">
    <property type="taxonomic scope" value="Eukaryota"/>
</dbReference>
<keyword evidence="4 12" id="KW-0479">Metal-binding</keyword>
<dbReference type="EC" id="3.4.19.12" evidence="14"/>
<dbReference type="InterPro" id="IPR015940">
    <property type="entry name" value="UBA"/>
</dbReference>
<keyword evidence="19" id="KW-1185">Reference proteome</keyword>
<keyword evidence="3 14" id="KW-0645">Protease</keyword>
<dbReference type="OrthoDB" id="361536at2759"/>
<sequence length="765" mass="85896">MTPTVDEFLSRIGTIPQVIDKDECIYCFETVYNKVDEEDHHSLNICLQCFQAVCARDVSLHQKVTQLSQGAEHTQYLNVSKRAKGEEGHESDEASKSKKLKLQVIEKSEDELYHTLWSLVNIANGTTTVVSAETDAQGTAPEIVQKILNAKSQASVNQVHSWELQLKSCQHVQSLQPNVETQTIDLSHCFDCELNSNLWLCLHCGHVGCGRQQVGIDGNTHALAHYDSCKTHPLAIKLGSLSESSYDLYCYGCDDEVKFDDSQQLNKVLASYGIDPSMGNATEKTLTELQVEQNMNWDFQMTDESGHELVKLNPSKEVGCGLINMGNSCYLNSVLQCLFQDETWTGKLQMAVGEEFPTDVVFPSNNLRCQLIKLYRAMKLEPELYPQGIKPQSFKKCFSAGHEEFASQRQQDAMEFLTYMIDNLDKKLSPTCPGDTFKFQMCSRIECTECHGVKYVPEQAECIQIPLEENKDKQSLTERLSNVFEPETIEFKCPACKSRRSAIKKTFIETSPDVLILNPIRIGIDRTTWQPVKTSAELTFNETESLSPFVFERPTDGEKLLPEEEDDAVAFTPREDTMAQLMEMGFSSNAAIRSLYHTGNVPDGEVALSWLFEHVEDADINEPFTPPSKDDKGGLTVDPAALEQMVSMGLDAKLCRKALLQYLNDVASSVEWVFSHPDDDGSLETETAPQDTANAARKFGHPGGSIYKLYGIVCHKGNSTQSGHYVAYIRQRDGQWTLYNDEKIVCVESLDEALRNGYIFLYKLC</sequence>
<dbReference type="Pfam" id="PF00443">
    <property type="entry name" value="UCH"/>
    <property type="match status" value="1"/>
</dbReference>